<comment type="caution">
    <text evidence="4">The sequence shown here is derived from an EMBL/GenBank/DDBJ whole genome shotgun (WGS) entry which is preliminary data.</text>
</comment>
<feature type="domain" description="GAG-pre-integrase" evidence="3">
    <location>
        <begin position="3"/>
        <end position="37"/>
    </location>
</feature>
<organism evidence="4 5">
    <name type="scientific">Citrus x changshan-huyou</name>
    <dbReference type="NCBI Taxonomy" id="2935761"/>
    <lineage>
        <taxon>Eukaryota</taxon>
        <taxon>Viridiplantae</taxon>
        <taxon>Streptophyta</taxon>
        <taxon>Embryophyta</taxon>
        <taxon>Tracheophyta</taxon>
        <taxon>Spermatophyta</taxon>
        <taxon>Magnoliopsida</taxon>
        <taxon>eudicotyledons</taxon>
        <taxon>Gunneridae</taxon>
        <taxon>Pentapetalae</taxon>
        <taxon>rosids</taxon>
        <taxon>malvids</taxon>
        <taxon>Sapindales</taxon>
        <taxon>Rutaceae</taxon>
        <taxon>Aurantioideae</taxon>
        <taxon>Citrus</taxon>
    </lineage>
</organism>
<evidence type="ECO:0000313" key="4">
    <source>
        <dbReference type="EMBL" id="KAK9209105.1"/>
    </source>
</evidence>
<evidence type="ECO:0000313" key="5">
    <source>
        <dbReference type="Proteomes" id="UP001428341"/>
    </source>
</evidence>
<reference evidence="4 5" key="1">
    <citation type="submission" date="2024-05" db="EMBL/GenBank/DDBJ databases">
        <title>Haplotype-resolved chromosome-level genome assembly of Huyou (Citrus changshanensis).</title>
        <authorList>
            <person name="Miao C."/>
            <person name="Chen W."/>
            <person name="Wu Y."/>
            <person name="Wang L."/>
            <person name="Zhao S."/>
            <person name="Grierson D."/>
            <person name="Xu C."/>
            <person name="Chen K."/>
        </authorList>
    </citation>
    <scope>NUCLEOTIDE SEQUENCE [LARGE SCALE GENOMIC DNA]</scope>
    <source>
        <strain evidence="4">01-14</strain>
        <tissue evidence="4">Leaf</tissue>
    </source>
</reference>
<sequence>MLEDSWLWHKRFGHFNFHELKILQQENMIRDLLSTKEMSNNDCSLPDLFNTIQRCAYQLSTVSSIYRSRVASYDWKLMAETQSLKDELEQEKGQSSKLSAAIEKLEEKVALFESKTTADAAPYGVEKSHGEEADPPAKAL</sequence>
<dbReference type="InterPro" id="IPR025724">
    <property type="entry name" value="GAG-pre-integrase_dom"/>
</dbReference>
<gene>
    <name evidence="4" type="ORF">WN944_001469</name>
</gene>
<keyword evidence="1" id="KW-0175">Coiled coil</keyword>
<accession>A0AAP0MGK8</accession>
<name>A0AAP0MGK8_9ROSI</name>
<dbReference type="EMBL" id="JBCGBO010000004">
    <property type="protein sequence ID" value="KAK9209105.1"/>
    <property type="molecule type" value="Genomic_DNA"/>
</dbReference>
<dbReference type="Proteomes" id="UP001428341">
    <property type="component" value="Unassembled WGS sequence"/>
</dbReference>
<evidence type="ECO:0000259" key="3">
    <source>
        <dbReference type="Pfam" id="PF13976"/>
    </source>
</evidence>
<keyword evidence="5" id="KW-1185">Reference proteome</keyword>
<proteinExistence type="predicted"/>
<dbReference type="AlphaFoldDB" id="A0AAP0MGK8"/>
<feature type="region of interest" description="Disordered" evidence="2">
    <location>
        <begin position="121"/>
        <end position="140"/>
    </location>
</feature>
<protein>
    <recommendedName>
        <fullName evidence="3">GAG-pre-integrase domain-containing protein</fullName>
    </recommendedName>
</protein>
<evidence type="ECO:0000256" key="1">
    <source>
        <dbReference type="SAM" id="Coils"/>
    </source>
</evidence>
<dbReference type="Pfam" id="PF13976">
    <property type="entry name" value="gag_pre-integrs"/>
    <property type="match status" value="1"/>
</dbReference>
<feature type="coiled-coil region" evidence="1">
    <location>
        <begin position="88"/>
        <end position="115"/>
    </location>
</feature>
<evidence type="ECO:0000256" key="2">
    <source>
        <dbReference type="SAM" id="MobiDB-lite"/>
    </source>
</evidence>